<protein>
    <submittedName>
        <fullName evidence="4">TIGR03364 family FAD-dependent oxidoreductase</fullName>
    </submittedName>
</protein>
<dbReference type="SUPFAM" id="SSF51905">
    <property type="entry name" value="FAD/NAD(P)-binding domain"/>
    <property type="match status" value="1"/>
</dbReference>
<proteinExistence type="predicted"/>
<keyword evidence="1" id="KW-0560">Oxidoreductase</keyword>
<sequence length="424" mass="43686">MSGARVVGQGLVVRPPSPRTAHLPPLPASVDLVVVGAGIVGLAHAIEAHARGHSVLVVERDARPGGASARRSGHVAVTTQDAATLSCALASRERWLKLGREAGFWVKDAGAVVVARAADELAVLDDLVAARDGDARLLDAAEATERARLTGDDVVGGALLPLDLRVEVGDALGATAAWLDGLPRADVAWSTTAWAFEAGSGRTLVRTSRGEVVARRVLVAVGPELDRFYPAETALAGLRHDVRQVLRVAAPSGALGGAATDAAAPVVLDGTTLLRDAAYAHSPALADVRERLRTVDPDLVDADVHLSFTRHAGPAGATLLLGDARRPRDEAADGSRLERDPARSEAADAVLLRAAAGLLGGPVRVHARWSVHDVTAPRPRRGPFAGTPFLVADPAPGVTTVTVADGLGTTTALGLAVKVVDGLF</sequence>
<reference evidence="5" key="1">
    <citation type="journal article" date="2019" name="Int. J. Syst. Evol. Microbiol.">
        <title>The Global Catalogue of Microorganisms (GCM) 10K type strain sequencing project: providing services to taxonomists for standard genome sequencing and annotation.</title>
        <authorList>
            <consortium name="The Broad Institute Genomics Platform"/>
            <consortium name="The Broad Institute Genome Sequencing Center for Infectious Disease"/>
            <person name="Wu L."/>
            <person name="Ma J."/>
        </authorList>
    </citation>
    <scope>NUCLEOTIDE SEQUENCE [LARGE SCALE GENOMIC DNA]</scope>
    <source>
        <strain evidence="5">JCM 15589</strain>
    </source>
</reference>
<feature type="region of interest" description="Disordered" evidence="2">
    <location>
        <begin position="1"/>
        <end position="20"/>
    </location>
</feature>
<dbReference type="PANTHER" id="PTHR13847">
    <property type="entry name" value="SARCOSINE DEHYDROGENASE-RELATED"/>
    <property type="match status" value="1"/>
</dbReference>
<keyword evidence="5" id="KW-1185">Reference proteome</keyword>
<dbReference type="Pfam" id="PF01266">
    <property type="entry name" value="DAO"/>
    <property type="match status" value="1"/>
</dbReference>
<dbReference type="Gene3D" id="3.30.9.10">
    <property type="entry name" value="D-Amino Acid Oxidase, subunit A, domain 2"/>
    <property type="match status" value="1"/>
</dbReference>
<feature type="domain" description="FAD dependent oxidoreductase" evidence="3">
    <location>
        <begin position="31"/>
        <end position="417"/>
    </location>
</feature>
<evidence type="ECO:0000256" key="1">
    <source>
        <dbReference type="ARBA" id="ARBA00023002"/>
    </source>
</evidence>
<dbReference type="Proteomes" id="UP001501138">
    <property type="component" value="Unassembled WGS sequence"/>
</dbReference>
<name>A0ABP4V965_9MICO</name>
<evidence type="ECO:0000313" key="5">
    <source>
        <dbReference type="Proteomes" id="UP001501138"/>
    </source>
</evidence>
<accession>A0ABP4V965</accession>
<evidence type="ECO:0000259" key="3">
    <source>
        <dbReference type="Pfam" id="PF01266"/>
    </source>
</evidence>
<dbReference type="InterPro" id="IPR006076">
    <property type="entry name" value="FAD-dep_OxRdtase"/>
</dbReference>
<dbReference type="EMBL" id="BAAAPM010000003">
    <property type="protein sequence ID" value="GAA1720005.1"/>
    <property type="molecule type" value="Genomic_DNA"/>
</dbReference>
<gene>
    <name evidence="4" type="ORF">GCM10009809_14700</name>
</gene>
<dbReference type="PANTHER" id="PTHR13847:SF287">
    <property type="entry name" value="FAD-DEPENDENT OXIDOREDUCTASE DOMAIN-CONTAINING PROTEIN 1"/>
    <property type="match status" value="1"/>
</dbReference>
<comment type="caution">
    <text evidence="4">The sequence shown here is derived from an EMBL/GenBank/DDBJ whole genome shotgun (WGS) entry which is preliminary data.</text>
</comment>
<dbReference type="InterPro" id="IPR036188">
    <property type="entry name" value="FAD/NAD-bd_sf"/>
</dbReference>
<evidence type="ECO:0000313" key="4">
    <source>
        <dbReference type="EMBL" id="GAA1720005.1"/>
    </source>
</evidence>
<dbReference type="Gene3D" id="3.50.50.60">
    <property type="entry name" value="FAD/NAD(P)-binding domain"/>
    <property type="match status" value="1"/>
</dbReference>
<evidence type="ECO:0000256" key="2">
    <source>
        <dbReference type="SAM" id="MobiDB-lite"/>
    </source>
</evidence>
<organism evidence="4 5">
    <name type="scientific">Isoptericola hypogeus</name>
    <dbReference type="NCBI Taxonomy" id="300179"/>
    <lineage>
        <taxon>Bacteria</taxon>
        <taxon>Bacillati</taxon>
        <taxon>Actinomycetota</taxon>
        <taxon>Actinomycetes</taxon>
        <taxon>Micrococcales</taxon>
        <taxon>Promicromonosporaceae</taxon>
        <taxon>Isoptericola</taxon>
    </lineage>
</organism>